<dbReference type="InterPro" id="IPR043130">
    <property type="entry name" value="CDP-OH_PTrfase_TM_dom"/>
</dbReference>
<sequence length="279" mass="31256">MWLLENIDMKRSKYILPSLFTSASLLFAFLAIIAAFQGNFISSAVYMLLSGFADAFDGRVARYTHTQTEFGAALDSLADVVSFGATPALVMYFWMLHHLGPIGAAISFLYLLAVALRLAKFDTMIEVPADSEEQKLERRLYFYGMPCPAGAVTICGLIWSGQWLIGRAGDTGHDFIIFLLVCVTIFTALYLAFMMVSDIKFRSFKDSDGKGNISKLYIICFILIILMLFTMPERLLYLIMIGYALSGPISHYRYKQKIKNSDLNEDSVVDGKKIIDADK</sequence>
<dbReference type="Pfam" id="PF01066">
    <property type="entry name" value="CDP-OH_P_transf"/>
    <property type="match status" value="1"/>
</dbReference>
<keyword evidence="3" id="KW-0812">Transmembrane</keyword>
<keyword evidence="3" id="KW-0472">Membrane</keyword>
<dbReference type="AlphaFoldDB" id="A0AAJ4TLG1"/>
<keyword evidence="1 2" id="KW-0808">Transferase</keyword>
<dbReference type="PROSITE" id="PS00379">
    <property type="entry name" value="CDP_ALCOHOL_P_TRANSF"/>
    <property type="match status" value="1"/>
</dbReference>
<organism evidence="4 5">
    <name type="scientific">Francisella salimarina</name>
    <dbReference type="NCBI Taxonomy" id="2599927"/>
    <lineage>
        <taxon>Bacteria</taxon>
        <taxon>Pseudomonadati</taxon>
        <taxon>Pseudomonadota</taxon>
        <taxon>Gammaproteobacteria</taxon>
        <taxon>Thiotrichales</taxon>
        <taxon>Francisellaceae</taxon>
        <taxon>Francisella</taxon>
    </lineage>
</organism>
<dbReference type="Proteomes" id="UP000683421">
    <property type="component" value="Chromosome"/>
</dbReference>
<evidence type="ECO:0000256" key="2">
    <source>
        <dbReference type="RuleBase" id="RU003750"/>
    </source>
</evidence>
<comment type="similarity">
    <text evidence="2">Belongs to the CDP-alcohol phosphatidyltransferase class-I family.</text>
</comment>
<name>A0AAJ4TLG1_9GAMM</name>
<evidence type="ECO:0000256" key="3">
    <source>
        <dbReference type="SAM" id="Phobius"/>
    </source>
</evidence>
<dbReference type="GO" id="GO:0016780">
    <property type="term" value="F:phosphotransferase activity, for other substituted phosphate groups"/>
    <property type="evidence" value="ECO:0007669"/>
    <property type="project" value="InterPro"/>
</dbReference>
<dbReference type="Gene3D" id="1.20.120.1760">
    <property type="match status" value="1"/>
</dbReference>
<feature type="transmembrane region" description="Helical" evidence="3">
    <location>
        <begin position="140"/>
        <end position="163"/>
    </location>
</feature>
<proteinExistence type="inferred from homology"/>
<dbReference type="RefSeq" id="WP_013922155.1">
    <property type="nucleotide sequence ID" value="NZ_CP076680.1"/>
</dbReference>
<feature type="transmembrane region" description="Helical" evidence="3">
    <location>
        <begin position="14"/>
        <end position="34"/>
    </location>
</feature>
<dbReference type="InterPro" id="IPR000462">
    <property type="entry name" value="CDP-OH_P_trans"/>
</dbReference>
<reference evidence="4 5" key="1">
    <citation type="submission" date="2021-06" db="EMBL/GenBank/DDBJ databases">
        <title>Ulceroglandular infection and bacteremia caused by Francisella salimarina in an immunocompromised patient, France.</title>
        <authorList>
            <person name="Hennebique A."/>
            <person name="Caspar Y."/>
            <person name="Maurin M."/>
            <person name="Boisset S."/>
            <person name="Pelloux I."/>
            <person name="Gallego-Hernanz M.P."/>
            <person name="Burucoa C."/>
            <person name="Cazenave-Roblot F."/>
            <person name="Plouzeau C."/>
            <person name="Rammaert B."/>
        </authorList>
    </citation>
    <scope>NUCLEOTIDE SEQUENCE [LARGE SCALE GENOMIC DNA]</scope>
    <source>
        <strain evidence="4 5">CHUGA-F75</strain>
    </source>
</reference>
<evidence type="ECO:0000256" key="1">
    <source>
        <dbReference type="ARBA" id="ARBA00022679"/>
    </source>
</evidence>
<evidence type="ECO:0000313" key="5">
    <source>
        <dbReference type="Proteomes" id="UP000683421"/>
    </source>
</evidence>
<protein>
    <submittedName>
        <fullName evidence="4">Phosphatidylcholine/phosphatidylserine synthase</fullName>
    </submittedName>
</protein>
<accession>A0AAJ4TLG1</accession>
<feature type="transmembrane region" description="Helical" evidence="3">
    <location>
        <begin position="235"/>
        <end position="254"/>
    </location>
</feature>
<dbReference type="GO" id="GO:0008654">
    <property type="term" value="P:phospholipid biosynthetic process"/>
    <property type="evidence" value="ECO:0007669"/>
    <property type="project" value="InterPro"/>
</dbReference>
<keyword evidence="3" id="KW-1133">Transmembrane helix</keyword>
<dbReference type="KEGG" id="fsr:KQR59_01750"/>
<keyword evidence="5" id="KW-1185">Reference proteome</keyword>
<feature type="transmembrane region" description="Helical" evidence="3">
    <location>
        <begin position="213"/>
        <end position="229"/>
    </location>
</feature>
<gene>
    <name evidence="4" type="ORF">KQR59_01750</name>
</gene>
<evidence type="ECO:0000313" key="4">
    <source>
        <dbReference type="EMBL" id="QWU99629.1"/>
    </source>
</evidence>
<dbReference type="InterPro" id="IPR048254">
    <property type="entry name" value="CDP_ALCOHOL_P_TRANSF_CS"/>
</dbReference>
<feature type="transmembrane region" description="Helical" evidence="3">
    <location>
        <begin position="101"/>
        <end position="119"/>
    </location>
</feature>
<dbReference type="EMBL" id="CP076680">
    <property type="protein sequence ID" value="QWU99629.1"/>
    <property type="molecule type" value="Genomic_DNA"/>
</dbReference>
<dbReference type="GO" id="GO:0016020">
    <property type="term" value="C:membrane"/>
    <property type="evidence" value="ECO:0007669"/>
    <property type="project" value="InterPro"/>
</dbReference>
<feature type="transmembrane region" description="Helical" evidence="3">
    <location>
        <begin position="175"/>
        <end position="193"/>
    </location>
</feature>